<dbReference type="PROSITE" id="PS51352">
    <property type="entry name" value="THIOREDOXIN_2"/>
    <property type="match status" value="1"/>
</dbReference>
<evidence type="ECO:0000256" key="3">
    <source>
        <dbReference type="ARBA" id="ARBA00022729"/>
    </source>
</evidence>
<evidence type="ECO:0000256" key="6">
    <source>
        <dbReference type="SAM" id="MobiDB-lite"/>
    </source>
</evidence>
<feature type="domain" description="Thioredoxin" evidence="8">
    <location>
        <begin position="126"/>
        <end position="255"/>
    </location>
</feature>
<evidence type="ECO:0000313" key="10">
    <source>
        <dbReference type="Proteomes" id="UP000792457"/>
    </source>
</evidence>
<feature type="transmembrane region" description="Helical" evidence="7">
    <location>
        <begin position="15"/>
        <end position="39"/>
    </location>
</feature>
<dbReference type="EMBL" id="KZ308203">
    <property type="protein sequence ID" value="KAG8224604.1"/>
    <property type="molecule type" value="Genomic_DNA"/>
</dbReference>
<keyword evidence="3" id="KW-0732">Signal</keyword>
<name>A0A8K0JY40_LADFU</name>
<dbReference type="Pfam" id="PF00085">
    <property type="entry name" value="Thioredoxin"/>
    <property type="match status" value="1"/>
</dbReference>
<dbReference type="InterPro" id="IPR039101">
    <property type="entry name" value="TMX2"/>
</dbReference>
<dbReference type="OrthoDB" id="20229at2759"/>
<sequence length="297" mass="34009">MGFLKDVKRLTEPYYIVNLILSLSYIIAKRVTFVCNIVFPGTECELDMRESEILFFLLIVVMIRTRKAGSVTMINYLSSSFVYTKVANLILWFYADARMGILYGVLFVCKYHLQLLLSYTLVLLYFLLALLLPEPTVSGPENIVYFRANGLDEELERSKKINWLVVFYTAWSPSCVNFAPVFSRLSNDYALDNLKFGKIDVGRYPEVARKHRISDSAMSKQLPTIILFKEGKEVTRRPGFDSKGKVQKFFFSEDNVKAAFDLNNLYSECRSNPLKSPKKKALMQENGDTSAGHLKAE</sequence>
<dbReference type="InterPro" id="IPR013766">
    <property type="entry name" value="Thioredoxin_domain"/>
</dbReference>
<evidence type="ECO:0000256" key="7">
    <source>
        <dbReference type="SAM" id="Phobius"/>
    </source>
</evidence>
<dbReference type="InterPro" id="IPR037463">
    <property type="entry name" value="TMX2_thioredoxin_dom"/>
</dbReference>
<dbReference type="Gene3D" id="3.40.30.10">
    <property type="entry name" value="Glutaredoxin"/>
    <property type="match status" value="1"/>
</dbReference>
<evidence type="ECO:0000256" key="5">
    <source>
        <dbReference type="ARBA" id="ARBA00023136"/>
    </source>
</evidence>
<evidence type="ECO:0000256" key="2">
    <source>
        <dbReference type="ARBA" id="ARBA00022692"/>
    </source>
</evidence>
<dbReference type="CDD" id="cd02962">
    <property type="entry name" value="TMX2"/>
    <property type="match status" value="1"/>
</dbReference>
<evidence type="ECO:0000256" key="1">
    <source>
        <dbReference type="ARBA" id="ARBA00004479"/>
    </source>
</evidence>
<dbReference type="Proteomes" id="UP000792457">
    <property type="component" value="Unassembled WGS sequence"/>
</dbReference>
<protein>
    <recommendedName>
        <fullName evidence="8">Thioredoxin domain-containing protein</fullName>
    </recommendedName>
</protein>
<dbReference type="GO" id="GO:0016020">
    <property type="term" value="C:membrane"/>
    <property type="evidence" value="ECO:0007669"/>
    <property type="project" value="UniProtKB-SubCell"/>
</dbReference>
<reference evidence="9" key="1">
    <citation type="submission" date="2013-04" db="EMBL/GenBank/DDBJ databases">
        <authorList>
            <person name="Qu J."/>
            <person name="Murali S.C."/>
            <person name="Bandaranaike D."/>
            <person name="Bellair M."/>
            <person name="Blankenburg K."/>
            <person name="Chao H."/>
            <person name="Dinh H."/>
            <person name="Doddapaneni H."/>
            <person name="Downs B."/>
            <person name="Dugan-Rocha S."/>
            <person name="Elkadiri S."/>
            <person name="Gnanaolivu R.D."/>
            <person name="Hernandez B."/>
            <person name="Javaid M."/>
            <person name="Jayaseelan J.C."/>
            <person name="Lee S."/>
            <person name="Li M."/>
            <person name="Ming W."/>
            <person name="Munidasa M."/>
            <person name="Muniz J."/>
            <person name="Nguyen L."/>
            <person name="Ongeri F."/>
            <person name="Osuji N."/>
            <person name="Pu L.-L."/>
            <person name="Puazo M."/>
            <person name="Qu C."/>
            <person name="Quiroz J."/>
            <person name="Raj R."/>
            <person name="Weissenberger G."/>
            <person name="Xin Y."/>
            <person name="Zou X."/>
            <person name="Han Y."/>
            <person name="Richards S."/>
            <person name="Worley K."/>
            <person name="Muzny D."/>
            <person name="Gibbs R."/>
        </authorList>
    </citation>
    <scope>NUCLEOTIDE SEQUENCE</scope>
    <source>
        <strain evidence="9">Sampled in the wild</strain>
    </source>
</reference>
<comment type="caution">
    <text evidence="9">The sequence shown here is derived from an EMBL/GenBank/DDBJ whole genome shotgun (WGS) entry which is preliminary data.</text>
</comment>
<evidence type="ECO:0000259" key="8">
    <source>
        <dbReference type="PROSITE" id="PS51352"/>
    </source>
</evidence>
<dbReference type="PANTHER" id="PTHR15853:SF0">
    <property type="entry name" value="THIOREDOXIN-RELATED TRANSMEMBRANE PROTEIN 2"/>
    <property type="match status" value="1"/>
</dbReference>
<reference evidence="9" key="2">
    <citation type="submission" date="2017-10" db="EMBL/GenBank/DDBJ databases">
        <title>Ladona fulva Genome sequencing and assembly.</title>
        <authorList>
            <person name="Murali S."/>
            <person name="Richards S."/>
            <person name="Bandaranaike D."/>
            <person name="Bellair M."/>
            <person name="Blankenburg K."/>
            <person name="Chao H."/>
            <person name="Dinh H."/>
            <person name="Doddapaneni H."/>
            <person name="Dugan-Rocha S."/>
            <person name="Elkadiri S."/>
            <person name="Gnanaolivu R."/>
            <person name="Hernandez B."/>
            <person name="Skinner E."/>
            <person name="Javaid M."/>
            <person name="Lee S."/>
            <person name="Li M."/>
            <person name="Ming W."/>
            <person name="Munidasa M."/>
            <person name="Muniz J."/>
            <person name="Nguyen L."/>
            <person name="Hughes D."/>
            <person name="Osuji N."/>
            <person name="Pu L.-L."/>
            <person name="Puazo M."/>
            <person name="Qu C."/>
            <person name="Quiroz J."/>
            <person name="Raj R."/>
            <person name="Weissenberger G."/>
            <person name="Xin Y."/>
            <person name="Zou X."/>
            <person name="Han Y."/>
            <person name="Worley K."/>
            <person name="Muzny D."/>
            <person name="Gibbs R."/>
        </authorList>
    </citation>
    <scope>NUCLEOTIDE SEQUENCE</scope>
    <source>
        <strain evidence="9">Sampled in the wild</strain>
    </source>
</reference>
<evidence type="ECO:0000313" key="9">
    <source>
        <dbReference type="EMBL" id="KAG8224604.1"/>
    </source>
</evidence>
<feature type="transmembrane region" description="Helical" evidence="7">
    <location>
        <begin position="51"/>
        <end position="69"/>
    </location>
</feature>
<dbReference type="GO" id="GO:0015036">
    <property type="term" value="F:disulfide oxidoreductase activity"/>
    <property type="evidence" value="ECO:0007669"/>
    <property type="project" value="TreeGrafter"/>
</dbReference>
<keyword evidence="2 7" id="KW-0812">Transmembrane</keyword>
<comment type="subcellular location">
    <subcellularLocation>
        <location evidence="1">Membrane</location>
        <topology evidence="1">Single-pass type I membrane protein</topology>
    </subcellularLocation>
</comment>
<proteinExistence type="predicted"/>
<dbReference type="SUPFAM" id="SSF52833">
    <property type="entry name" value="Thioredoxin-like"/>
    <property type="match status" value="1"/>
</dbReference>
<organism evidence="9 10">
    <name type="scientific">Ladona fulva</name>
    <name type="common">Scarce chaser dragonfly</name>
    <name type="synonym">Libellula fulva</name>
    <dbReference type="NCBI Taxonomy" id="123851"/>
    <lineage>
        <taxon>Eukaryota</taxon>
        <taxon>Metazoa</taxon>
        <taxon>Ecdysozoa</taxon>
        <taxon>Arthropoda</taxon>
        <taxon>Hexapoda</taxon>
        <taxon>Insecta</taxon>
        <taxon>Pterygota</taxon>
        <taxon>Palaeoptera</taxon>
        <taxon>Odonata</taxon>
        <taxon>Epiprocta</taxon>
        <taxon>Anisoptera</taxon>
        <taxon>Libelluloidea</taxon>
        <taxon>Libellulidae</taxon>
        <taxon>Ladona</taxon>
    </lineage>
</organism>
<feature type="transmembrane region" description="Helical" evidence="7">
    <location>
        <begin position="115"/>
        <end position="132"/>
    </location>
</feature>
<feature type="region of interest" description="Disordered" evidence="6">
    <location>
        <begin position="273"/>
        <end position="297"/>
    </location>
</feature>
<keyword evidence="5 7" id="KW-0472">Membrane</keyword>
<keyword evidence="10" id="KW-1185">Reference proteome</keyword>
<dbReference type="InterPro" id="IPR036249">
    <property type="entry name" value="Thioredoxin-like_sf"/>
</dbReference>
<keyword evidence="4 7" id="KW-1133">Transmembrane helix</keyword>
<feature type="transmembrane region" description="Helical" evidence="7">
    <location>
        <begin position="89"/>
        <end position="108"/>
    </location>
</feature>
<dbReference type="AlphaFoldDB" id="A0A8K0JY40"/>
<accession>A0A8K0JY40</accession>
<dbReference type="PANTHER" id="PTHR15853">
    <property type="entry name" value="THIOREDOXIN-RELATED"/>
    <property type="match status" value="1"/>
</dbReference>
<gene>
    <name evidence="9" type="ORF">J437_LFUL009179</name>
</gene>
<evidence type="ECO:0000256" key="4">
    <source>
        <dbReference type="ARBA" id="ARBA00022989"/>
    </source>
</evidence>